<comment type="caution">
    <text evidence="1">The sequence shown here is derived from an EMBL/GenBank/DDBJ whole genome shotgun (WGS) entry which is preliminary data.</text>
</comment>
<dbReference type="AlphaFoldDB" id="A0A644V218"/>
<reference evidence="1" key="1">
    <citation type="submission" date="2019-08" db="EMBL/GenBank/DDBJ databases">
        <authorList>
            <person name="Kucharzyk K."/>
            <person name="Murdoch R.W."/>
            <person name="Higgins S."/>
            <person name="Loffler F."/>
        </authorList>
    </citation>
    <scope>NUCLEOTIDE SEQUENCE</scope>
</reference>
<organism evidence="1">
    <name type="scientific">bioreactor metagenome</name>
    <dbReference type="NCBI Taxonomy" id="1076179"/>
    <lineage>
        <taxon>unclassified sequences</taxon>
        <taxon>metagenomes</taxon>
        <taxon>ecological metagenomes</taxon>
    </lineage>
</organism>
<dbReference type="InterPro" id="IPR014825">
    <property type="entry name" value="DNA_alkylation"/>
</dbReference>
<dbReference type="CDD" id="cd07064">
    <property type="entry name" value="AlkD_like_1"/>
    <property type="match status" value="1"/>
</dbReference>
<dbReference type="InterPro" id="IPR016024">
    <property type="entry name" value="ARM-type_fold"/>
</dbReference>
<sequence>MDKKEIVSLFYNNTDADRAREMSAYMRNHFPFLGIGSQKRADLSRIFLSKIDKKEEIDWEFVCYCFNLPEREFTYLAISYLDKLKKNILPEDLSKFEQIALIRPWWDSIDSLSPLIGFVYLKYPIYSEKFINKWMNSDIFWLIRISIIFQLKYKNNTNIELLSKSILNNKNSNEFFINKAIGWALREYSKTNPSWVLEFVKSNKLSNLSEREALRIINR</sequence>
<dbReference type="Gene3D" id="1.25.40.290">
    <property type="entry name" value="ARM repeat domains"/>
    <property type="match status" value="1"/>
</dbReference>
<accession>A0A644V218</accession>
<evidence type="ECO:0000313" key="1">
    <source>
        <dbReference type="EMBL" id="MPL85211.1"/>
    </source>
</evidence>
<protein>
    <recommendedName>
        <fullName evidence="2">DNA alkylation repair enzyme</fullName>
    </recommendedName>
</protein>
<dbReference type="Gene3D" id="1.20.1660.10">
    <property type="entry name" value="Hypothetical protein (EF3068)"/>
    <property type="match status" value="1"/>
</dbReference>
<gene>
    <name evidence="1" type="ORF">SDC9_31179</name>
</gene>
<dbReference type="Pfam" id="PF08713">
    <property type="entry name" value="DNA_alkylation"/>
    <property type="match status" value="1"/>
</dbReference>
<evidence type="ECO:0008006" key="2">
    <source>
        <dbReference type="Google" id="ProtNLM"/>
    </source>
</evidence>
<proteinExistence type="predicted"/>
<dbReference type="PANTHER" id="PTHR34070">
    <property type="entry name" value="ARMADILLO-TYPE FOLD"/>
    <property type="match status" value="1"/>
</dbReference>
<name>A0A644V218_9ZZZZ</name>
<dbReference type="EMBL" id="VSSQ01000202">
    <property type="protein sequence ID" value="MPL85211.1"/>
    <property type="molecule type" value="Genomic_DNA"/>
</dbReference>
<dbReference type="SUPFAM" id="SSF48371">
    <property type="entry name" value="ARM repeat"/>
    <property type="match status" value="1"/>
</dbReference>
<dbReference type="PANTHER" id="PTHR34070:SF1">
    <property type="entry name" value="DNA ALKYLATION REPAIR PROTEIN"/>
    <property type="match status" value="1"/>
</dbReference>